<name>A0A3P7PUU0_DIBLA</name>
<dbReference type="Proteomes" id="UP000281553">
    <property type="component" value="Unassembled WGS sequence"/>
</dbReference>
<proteinExistence type="predicted"/>
<dbReference type="AlphaFoldDB" id="A0A3P7PUU0"/>
<feature type="region of interest" description="Disordered" evidence="1">
    <location>
        <begin position="1"/>
        <end position="20"/>
    </location>
</feature>
<reference evidence="2 3" key="1">
    <citation type="submission" date="2018-11" db="EMBL/GenBank/DDBJ databases">
        <authorList>
            <consortium name="Pathogen Informatics"/>
        </authorList>
    </citation>
    <scope>NUCLEOTIDE SEQUENCE [LARGE SCALE GENOMIC DNA]</scope>
</reference>
<gene>
    <name evidence="2" type="ORF">DILT_LOCUS13907</name>
</gene>
<dbReference type="EMBL" id="UYRU01072059">
    <property type="protein sequence ID" value="VDN21776.1"/>
    <property type="molecule type" value="Genomic_DNA"/>
</dbReference>
<evidence type="ECO:0000256" key="1">
    <source>
        <dbReference type="SAM" id="MobiDB-lite"/>
    </source>
</evidence>
<accession>A0A3P7PUU0</accession>
<evidence type="ECO:0000313" key="2">
    <source>
        <dbReference type="EMBL" id="VDN21776.1"/>
    </source>
</evidence>
<protein>
    <submittedName>
        <fullName evidence="2">Uncharacterized protein</fullName>
    </submittedName>
</protein>
<keyword evidence="3" id="KW-1185">Reference proteome</keyword>
<sequence>MEIRSRLTTQADNEGSSKYSSLKASVNGAAEKILGFTQLCCCDWISRRTLQVSAETTRVMSHHEASFRQLRKLTEKLARDDRQKYWFEMATSMEQASNLVDTRKL</sequence>
<dbReference type="OrthoDB" id="10425702at2759"/>
<organism evidence="2 3">
    <name type="scientific">Dibothriocephalus latus</name>
    <name type="common">Fish tapeworm</name>
    <name type="synonym">Diphyllobothrium latum</name>
    <dbReference type="NCBI Taxonomy" id="60516"/>
    <lineage>
        <taxon>Eukaryota</taxon>
        <taxon>Metazoa</taxon>
        <taxon>Spiralia</taxon>
        <taxon>Lophotrochozoa</taxon>
        <taxon>Platyhelminthes</taxon>
        <taxon>Cestoda</taxon>
        <taxon>Eucestoda</taxon>
        <taxon>Diphyllobothriidea</taxon>
        <taxon>Diphyllobothriidae</taxon>
        <taxon>Dibothriocephalus</taxon>
    </lineage>
</organism>
<evidence type="ECO:0000313" key="3">
    <source>
        <dbReference type="Proteomes" id="UP000281553"/>
    </source>
</evidence>